<sequence>GPVHSAKVWRLKLSLRGQVRSHGVRSSHSIGSGLAHEEAGASTETGACEAWLSRASSLPRGENRSHQQVGADLSAKGPVHSAKVWRLKLSLRGQVRSHGVRSSHSSGSELAHEEAGASTETGACEAWLSRASTFPRGVERIRRTVGGGLPAMQSMRCIRRRRAGFHPQNALHRPGTKKETRRSPFSGLRNDRIRTERGCGWCL</sequence>
<evidence type="ECO:0000313" key="3">
    <source>
        <dbReference type="Proteomes" id="UP000183983"/>
    </source>
</evidence>
<proteinExistence type="predicted"/>
<accession>A0A1M7QKK5</accession>
<dbReference type="Proteomes" id="UP000183983">
    <property type="component" value="Unassembled WGS sequence"/>
</dbReference>
<dbReference type="EMBL" id="FRDA01000032">
    <property type="protein sequence ID" value="SHN31388.1"/>
    <property type="molecule type" value="Genomic_DNA"/>
</dbReference>
<feature type="region of interest" description="Disordered" evidence="1">
    <location>
        <begin position="96"/>
        <end position="116"/>
    </location>
</feature>
<evidence type="ECO:0000313" key="2">
    <source>
        <dbReference type="EMBL" id="SHN31388.1"/>
    </source>
</evidence>
<feature type="region of interest" description="Disordered" evidence="1">
    <location>
        <begin position="22"/>
        <end position="41"/>
    </location>
</feature>
<organism evidence="2 3">
    <name type="scientific">Pseudomonas asturiensis</name>
    <dbReference type="NCBI Taxonomy" id="1190415"/>
    <lineage>
        <taxon>Bacteria</taxon>
        <taxon>Pseudomonadati</taxon>
        <taxon>Pseudomonadota</taxon>
        <taxon>Gammaproteobacteria</taxon>
        <taxon>Pseudomonadales</taxon>
        <taxon>Pseudomonadaceae</taxon>
        <taxon>Pseudomonas</taxon>
    </lineage>
</organism>
<feature type="compositionally biased region" description="Low complexity" evidence="1">
    <location>
        <begin position="96"/>
        <end position="108"/>
    </location>
</feature>
<dbReference type="AlphaFoldDB" id="A0A1M7QKK5"/>
<feature type="non-terminal residue" evidence="2">
    <location>
        <position position="1"/>
    </location>
</feature>
<evidence type="ECO:0000256" key="1">
    <source>
        <dbReference type="SAM" id="MobiDB-lite"/>
    </source>
</evidence>
<protein>
    <submittedName>
        <fullName evidence="2">Uncharacterized protein</fullName>
    </submittedName>
</protein>
<name>A0A1M7QKK5_9PSED</name>
<gene>
    <name evidence="2" type="ORF">SAMN05216593_1321</name>
</gene>
<reference evidence="2 3" key="1">
    <citation type="submission" date="2016-11" db="EMBL/GenBank/DDBJ databases">
        <authorList>
            <person name="Jaros S."/>
            <person name="Januszkiewicz K."/>
            <person name="Wedrychowicz H."/>
        </authorList>
    </citation>
    <scope>NUCLEOTIDE SEQUENCE [LARGE SCALE GENOMIC DNA]</scope>
    <source>
        <strain evidence="2 3">LMG 26898</strain>
    </source>
</reference>